<evidence type="ECO:0000313" key="2">
    <source>
        <dbReference type="Proteomes" id="UP000001075"/>
    </source>
</evidence>
<sequence length="67" mass="7642">MCTVQATMFGVGCLWGLCSYFDMAVFSQGTLDTFYIFLFKIFPPTVFRHLSKLFCIPSDYYGTSEVV</sequence>
<reference evidence="2" key="1">
    <citation type="journal article" date="2011" name="Nat. Biotechnol.">
        <title>The genomic sequence of the Chinese hamster ovary (CHO)-K1 cell line.</title>
        <authorList>
            <person name="Xu X."/>
            <person name="Nagarajan H."/>
            <person name="Lewis N.E."/>
            <person name="Pan S."/>
            <person name="Cai Z."/>
            <person name="Liu X."/>
            <person name="Chen W."/>
            <person name="Xie M."/>
            <person name="Wang W."/>
            <person name="Hammond S."/>
            <person name="Andersen M.R."/>
            <person name="Neff N."/>
            <person name="Passarelli B."/>
            <person name="Koh W."/>
            <person name="Fan H.C."/>
            <person name="Wang J."/>
            <person name="Gui Y."/>
            <person name="Lee K.H."/>
            <person name="Betenbaugh M.J."/>
            <person name="Quake S.R."/>
            <person name="Famili I."/>
            <person name="Palsson B.O."/>
            <person name="Wang J."/>
        </authorList>
    </citation>
    <scope>NUCLEOTIDE SEQUENCE [LARGE SCALE GENOMIC DNA]</scope>
    <source>
        <strain evidence="2">CHO K1 cell line</strain>
    </source>
</reference>
<dbReference type="Proteomes" id="UP000001075">
    <property type="component" value="Unassembled WGS sequence"/>
</dbReference>
<evidence type="ECO:0000313" key="1">
    <source>
        <dbReference type="EMBL" id="EGW11963.1"/>
    </source>
</evidence>
<dbReference type="EMBL" id="JH001351">
    <property type="protein sequence ID" value="EGW11963.1"/>
    <property type="molecule type" value="Genomic_DNA"/>
</dbReference>
<name>G3I6B3_CRIGR</name>
<gene>
    <name evidence="1" type="ORF">I79_019026</name>
</gene>
<protein>
    <submittedName>
        <fullName evidence="1">Uncharacterized protein</fullName>
    </submittedName>
</protein>
<organism evidence="1 2">
    <name type="scientific">Cricetulus griseus</name>
    <name type="common">Chinese hamster</name>
    <name type="synonym">Cricetulus barabensis griseus</name>
    <dbReference type="NCBI Taxonomy" id="10029"/>
    <lineage>
        <taxon>Eukaryota</taxon>
        <taxon>Metazoa</taxon>
        <taxon>Chordata</taxon>
        <taxon>Craniata</taxon>
        <taxon>Vertebrata</taxon>
        <taxon>Euteleostomi</taxon>
        <taxon>Mammalia</taxon>
        <taxon>Eutheria</taxon>
        <taxon>Euarchontoglires</taxon>
        <taxon>Glires</taxon>
        <taxon>Rodentia</taxon>
        <taxon>Myomorpha</taxon>
        <taxon>Muroidea</taxon>
        <taxon>Cricetidae</taxon>
        <taxon>Cricetinae</taxon>
        <taxon>Cricetulus</taxon>
    </lineage>
</organism>
<proteinExistence type="predicted"/>
<dbReference type="InParanoid" id="G3I6B3"/>
<dbReference type="AlphaFoldDB" id="G3I6B3"/>
<accession>G3I6B3</accession>